<dbReference type="Gene3D" id="2.60.40.790">
    <property type="match status" value="1"/>
</dbReference>
<dbReference type="Pfam" id="PF00011">
    <property type="entry name" value="HSP20"/>
    <property type="match status" value="1"/>
</dbReference>
<evidence type="ECO:0000313" key="5">
    <source>
        <dbReference type="EMBL" id="AYN24521.1"/>
    </source>
</evidence>
<evidence type="ECO:0000313" key="6">
    <source>
        <dbReference type="Proteomes" id="UP000271533"/>
    </source>
</evidence>
<dbReference type="CDD" id="cd06470">
    <property type="entry name" value="ACD_IbpA-B_like"/>
    <property type="match status" value="1"/>
</dbReference>
<name>A0A3G2I5V1_BUCRM</name>
<dbReference type="PROSITE" id="PS01031">
    <property type="entry name" value="SHSP"/>
    <property type="match status" value="1"/>
</dbReference>
<dbReference type="PANTHER" id="PTHR47062">
    <property type="match status" value="1"/>
</dbReference>
<dbReference type="PANTHER" id="PTHR47062:SF1">
    <property type="entry name" value="SMALL HEAT SHOCK PROTEIN IBPA"/>
    <property type="match status" value="1"/>
</dbReference>
<gene>
    <name evidence="5" type="ORF">D8S97_00815</name>
</gene>
<dbReference type="Proteomes" id="UP000271533">
    <property type="component" value="Chromosome"/>
</dbReference>
<keyword evidence="1" id="KW-0346">Stress response</keyword>
<comment type="similarity">
    <text evidence="2 3">Belongs to the small heat shock protein (HSP20) family.</text>
</comment>
<evidence type="ECO:0000256" key="3">
    <source>
        <dbReference type="RuleBase" id="RU003616"/>
    </source>
</evidence>
<proteinExistence type="inferred from homology"/>
<dbReference type="InterPro" id="IPR037913">
    <property type="entry name" value="ACD_IbpA/B"/>
</dbReference>
<protein>
    <submittedName>
        <fullName evidence="5">Heat-shock protein</fullName>
    </submittedName>
</protein>
<sequence length="159" mass="18669">MSYRSFSFLPNINQNSVFSNRFNQIDKIFSTLTGEKPLSETPAYNLYQIDEHKYELILSIPGYEEKEVDISVHNSQLIIQGKKKNQKNDNHKIKKHLHKGIIFNDFSLNFNFDHKIQVKKAELFLGLLQINFECKVPDEEKPKKIFINIPSKVTEIEKK</sequence>
<dbReference type="SUPFAM" id="SSF49764">
    <property type="entry name" value="HSP20-like chaperones"/>
    <property type="match status" value="1"/>
</dbReference>
<dbReference type="OrthoDB" id="6462033at2"/>
<dbReference type="InterPro" id="IPR002068">
    <property type="entry name" value="A-crystallin/Hsp20_dom"/>
</dbReference>
<dbReference type="RefSeq" id="WP_158361023.1">
    <property type="nucleotide sequence ID" value="NZ_CP032759.1"/>
</dbReference>
<evidence type="ECO:0000256" key="1">
    <source>
        <dbReference type="ARBA" id="ARBA00023016"/>
    </source>
</evidence>
<dbReference type="EMBL" id="CP032759">
    <property type="protein sequence ID" value="AYN24521.1"/>
    <property type="molecule type" value="Genomic_DNA"/>
</dbReference>
<accession>A0A3G2I5V1</accession>
<dbReference type="InterPro" id="IPR008978">
    <property type="entry name" value="HSP20-like_chaperone"/>
</dbReference>
<evidence type="ECO:0000256" key="2">
    <source>
        <dbReference type="PROSITE-ProRule" id="PRU00285"/>
    </source>
</evidence>
<dbReference type="AlphaFoldDB" id="A0A3G2I5V1"/>
<evidence type="ECO:0000259" key="4">
    <source>
        <dbReference type="PROSITE" id="PS01031"/>
    </source>
</evidence>
<reference evidence="5 6" key="1">
    <citation type="submission" date="2018-10" db="EMBL/GenBank/DDBJ databases">
        <title>Genome sequence of the corn leaf aphid (Rhopalosiphum maidis Fitch).</title>
        <authorList>
            <person name="Chen W."/>
            <person name="Shakir S."/>
            <person name="Bigham M."/>
            <person name="Fei Z."/>
            <person name="Jander G."/>
        </authorList>
    </citation>
    <scope>NUCLEOTIDE SEQUENCE [LARGE SCALE GENOMIC DNA]</scope>
    <source>
        <strain evidence="5 6">BTI</strain>
    </source>
</reference>
<organism evidence="5 6">
    <name type="scientific">Buchnera aphidicola subsp. Rhopalosiphum maidis</name>
    <dbReference type="NCBI Taxonomy" id="118109"/>
    <lineage>
        <taxon>Bacteria</taxon>
        <taxon>Pseudomonadati</taxon>
        <taxon>Pseudomonadota</taxon>
        <taxon>Gammaproteobacteria</taxon>
        <taxon>Enterobacterales</taxon>
        <taxon>Erwiniaceae</taxon>
        <taxon>Buchnera</taxon>
    </lineage>
</organism>
<feature type="domain" description="SHSP" evidence="4">
    <location>
        <begin position="35"/>
        <end position="150"/>
    </location>
</feature>